<dbReference type="GO" id="GO:0005524">
    <property type="term" value="F:ATP binding"/>
    <property type="evidence" value="ECO:0007669"/>
    <property type="project" value="UniProtKB-KW"/>
</dbReference>
<comment type="caution">
    <text evidence="2">The sequence shown here is derived from an EMBL/GenBank/DDBJ whole genome shotgun (WGS) entry which is preliminary data.</text>
</comment>
<dbReference type="InterPro" id="IPR014555">
    <property type="entry name" value="RecF-like"/>
</dbReference>
<proteinExistence type="predicted"/>
<dbReference type="PANTHER" id="PTHR43581">
    <property type="entry name" value="ATP/GTP PHOSPHATASE"/>
    <property type="match status" value="1"/>
</dbReference>
<evidence type="ECO:0000259" key="1">
    <source>
        <dbReference type="Pfam" id="PF13304"/>
    </source>
</evidence>
<name>A0A7X9XHB9_9BACE</name>
<dbReference type="AlphaFoldDB" id="A0A7X9XHB9"/>
<dbReference type="InterPro" id="IPR003959">
    <property type="entry name" value="ATPase_AAA_core"/>
</dbReference>
<dbReference type="InterPro" id="IPR027417">
    <property type="entry name" value="P-loop_NTPase"/>
</dbReference>
<sequence>MKIISFSYWDKQRNWSFEKLKFQKLTLLVGASGVGKTQILKALKNMHRIAAGKSFNGIKWDITFEINDIKYSWEGEFESKANDDSLLIVNKEEYNILYEKVVCEKDIIVNRDAESIIFNGKKTVKLSPQQSVINLLRAEEQIFSIYYNGFEYIQELDTAQVTKEKIYLPKKLVKNMLANYKDIASIRTSLFDIISKMYFTFNNDIATFNIIKERYISIFPQIKDIRIGYFNAGQEYISIQIKEQGVSQWIDQEDISSGMLRSLLQISELYLCPTGSVLLMDEFENSLGVNCIDELTNDILDSKRDIQFILTSHHPYIINNIPYKNWKIVTRKAGKVMIKDASDYRIGESRHDAFLQLIQLEEYNGGIN</sequence>
<dbReference type="Pfam" id="PF13304">
    <property type="entry name" value="AAA_21"/>
    <property type="match status" value="1"/>
</dbReference>
<dbReference type="Proteomes" id="UP000520291">
    <property type="component" value="Unassembled WGS sequence"/>
</dbReference>
<evidence type="ECO:0000313" key="2">
    <source>
        <dbReference type="EMBL" id="NME85021.1"/>
    </source>
</evidence>
<feature type="domain" description="ATPase AAA-type core" evidence="1">
    <location>
        <begin position="25"/>
        <end position="319"/>
    </location>
</feature>
<protein>
    <submittedName>
        <fullName evidence="2">ATP-binding protein</fullName>
    </submittedName>
</protein>
<dbReference type="PANTHER" id="PTHR43581:SF4">
    <property type="entry name" value="ATP_GTP PHOSPHATASE"/>
    <property type="match status" value="1"/>
</dbReference>
<dbReference type="EMBL" id="JABAGL010000003">
    <property type="protein sequence ID" value="NME85021.1"/>
    <property type="molecule type" value="Genomic_DNA"/>
</dbReference>
<reference evidence="2 3" key="1">
    <citation type="submission" date="2020-04" db="EMBL/GenBank/DDBJ databases">
        <authorList>
            <person name="Hitch T.C.A."/>
            <person name="Wylensek D."/>
            <person name="Clavel T."/>
        </authorList>
    </citation>
    <scope>NUCLEOTIDE SEQUENCE [LARGE SCALE GENOMIC DNA]</scope>
    <source>
        <strain evidence="2 3">WCA3-601-WT-5E</strain>
    </source>
</reference>
<organism evidence="2 3">
    <name type="scientific">Bacteroides eggerthii</name>
    <dbReference type="NCBI Taxonomy" id="28111"/>
    <lineage>
        <taxon>Bacteria</taxon>
        <taxon>Pseudomonadati</taxon>
        <taxon>Bacteroidota</taxon>
        <taxon>Bacteroidia</taxon>
        <taxon>Bacteroidales</taxon>
        <taxon>Bacteroidaceae</taxon>
        <taxon>Bacteroides</taxon>
    </lineage>
</organism>
<evidence type="ECO:0000313" key="3">
    <source>
        <dbReference type="Proteomes" id="UP000520291"/>
    </source>
</evidence>
<accession>A0A7X9XHB9</accession>
<dbReference type="PIRSF" id="PIRSF029347">
    <property type="entry name" value="RecF"/>
    <property type="match status" value="1"/>
</dbReference>
<keyword evidence="2" id="KW-0067">ATP-binding</keyword>
<gene>
    <name evidence="2" type="ORF">HF841_03120</name>
</gene>
<dbReference type="GO" id="GO:0016887">
    <property type="term" value="F:ATP hydrolysis activity"/>
    <property type="evidence" value="ECO:0007669"/>
    <property type="project" value="InterPro"/>
</dbReference>
<dbReference type="RefSeq" id="WP_168947168.1">
    <property type="nucleotide sequence ID" value="NZ_JABAGL010000003.1"/>
</dbReference>
<dbReference type="SUPFAM" id="SSF52540">
    <property type="entry name" value="P-loop containing nucleoside triphosphate hydrolases"/>
    <property type="match status" value="1"/>
</dbReference>
<dbReference type="InterPro" id="IPR051396">
    <property type="entry name" value="Bact_Antivir_Def_Nuclease"/>
</dbReference>
<keyword evidence="2" id="KW-0547">Nucleotide-binding</keyword>
<dbReference type="Gene3D" id="3.40.50.300">
    <property type="entry name" value="P-loop containing nucleotide triphosphate hydrolases"/>
    <property type="match status" value="1"/>
</dbReference>